<dbReference type="EMBL" id="DRHL01000056">
    <property type="protein sequence ID" value="HEB13538.1"/>
    <property type="molecule type" value="Genomic_DNA"/>
</dbReference>
<sequence>MSKFISLQQATEYCDYTQEYLSLRARQKKLKAQKIGRNWVTTRGWLQEYIESAEDYKNGDAKKIAFQPRRVEPVGPLPFEMDFEEIVEEPRRLPSFKLAGVVALIMLLVFTGAFGKEGIIPLLSKIDAGVQGFAKGVEDGIVATISFDYATALQKTAAVAAGGVETLGEGFTYGAQNPAAVGEVAKEYLGWLQAAVTELPRQIAETYQDLDSSITSGIQNDVQSIVGFGTSVKQEAENSARSLVSIPGNIFSKLTQKVEPTPAAVDETPAEVKEEPVKEIVKEVEVERIVRVEQVKEIRTEVKTIDSQALLEIRAQIATVLDWFFFYFCWCLIHCCWRGLNFL</sequence>
<feature type="non-terminal residue" evidence="2">
    <location>
        <position position="343"/>
    </location>
</feature>
<gene>
    <name evidence="2" type="ORF">ENI13_01005</name>
</gene>
<keyword evidence="1" id="KW-0472">Membrane</keyword>
<dbReference type="AlphaFoldDB" id="A0A7C1SR33"/>
<name>A0A7C1SR33_UNCC3</name>
<evidence type="ECO:0000313" key="2">
    <source>
        <dbReference type="EMBL" id="HEB13538.1"/>
    </source>
</evidence>
<accession>A0A7C1SR33</accession>
<comment type="caution">
    <text evidence="2">The sequence shown here is derived from an EMBL/GenBank/DDBJ whole genome shotgun (WGS) entry which is preliminary data.</text>
</comment>
<organism evidence="2">
    <name type="scientific">candidate division CPR3 bacterium</name>
    <dbReference type="NCBI Taxonomy" id="2268181"/>
    <lineage>
        <taxon>Bacteria</taxon>
        <taxon>Bacteria division CPR3</taxon>
    </lineage>
</organism>
<keyword evidence="1" id="KW-0812">Transmembrane</keyword>
<feature type="transmembrane region" description="Helical" evidence="1">
    <location>
        <begin position="98"/>
        <end position="115"/>
    </location>
</feature>
<keyword evidence="1" id="KW-1133">Transmembrane helix</keyword>
<evidence type="ECO:0000256" key="1">
    <source>
        <dbReference type="SAM" id="Phobius"/>
    </source>
</evidence>
<proteinExistence type="predicted"/>
<dbReference type="Proteomes" id="UP000885695">
    <property type="component" value="Unassembled WGS sequence"/>
</dbReference>
<protein>
    <submittedName>
        <fullName evidence="2">Uncharacterized protein</fullName>
    </submittedName>
</protein>
<reference evidence="2" key="1">
    <citation type="journal article" date="2020" name="mSystems">
        <title>Genome- and Community-Level Interaction Insights into Carbon Utilization and Element Cycling Functions of Hydrothermarchaeota in Hydrothermal Sediment.</title>
        <authorList>
            <person name="Zhou Z."/>
            <person name="Liu Y."/>
            <person name="Xu W."/>
            <person name="Pan J."/>
            <person name="Luo Z.H."/>
            <person name="Li M."/>
        </authorList>
    </citation>
    <scope>NUCLEOTIDE SEQUENCE [LARGE SCALE GENOMIC DNA]</scope>
    <source>
        <strain evidence="2">HyVt-369</strain>
    </source>
</reference>